<feature type="region of interest" description="Disordered" evidence="4">
    <location>
        <begin position="96"/>
        <end position="178"/>
    </location>
</feature>
<dbReference type="Pfam" id="PF00595">
    <property type="entry name" value="PDZ"/>
    <property type="match status" value="3"/>
</dbReference>
<dbReference type="PANTHER" id="PTHR24214:SF38">
    <property type="entry name" value="PDZ AND LIM DOMAIN PROTEIN ZASP-RELATED"/>
    <property type="match status" value="1"/>
</dbReference>
<keyword evidence="7" id="KW-1185">Reference proteome</keyword>
<dbReference type="GO" id="GO:0001725">
    <property type="term" value="C:stress fiber"/>
    <property type="evidence" value="ECO:0007669"/>
    <property type="project" value="TreeGrafter"/>
</dbReference>
<sequence length="390" mass="42710">MAGSQRIMQLTVKMRRPNDSVKWGFRISGGVDHGEYLKITKITSGSLAEQVGLLIGDFVTYIGDPPADATIWTHEQAQSALMRQGNEIIMTVQRGGEYPIRSPPPASNSLATPASNNRARSPSMSLSAPQQQQRASSPFSSGSAQPSSNNNNYYTANQPDPYSQPNSYNSGNMMAGRPAPKQQEIMRLTVKMRAGQDMAIDWGFRTAGGDGGPLRITSVRPESMAEDVGLQPNDMIYSVGDPAQVIYNYPYHQAIQMIQNQGNNLVMTVQRGGEHIIESDAFKKSAPTPAPAQPSVIKRTVRMERPNQNTAWGFQIYGGRDFGQPLLISKIIPGSMAQQVGLDEGDTLCFIGESPRQNVAGWTHQQAQQALLNQGNKLVMTVEKRTTQNW</sequence>
<proteinExistence type="predicted"/>
<dbReference type="GO" id="GO:0005912">
    <property type="term" value="C:adherens junction"/>
    <property type="evidence" value="ECO:0007669"/>
    <property type="project" value="TreeGrafter"/>
</dbReference>
<dbReference type="InterPro" id="IPR050604">
    <property type="entry name" value="PDZ-LIM_domain"/>
</dbReference>
<evidence type="ECO:0000313" key="6">
    <source>
        <dbReference type="EMBL" id="GAV00160.1"/>
    </source>
</evidence>
<feature type="domain" description="PDZ" evidence="5">
    <location>
        <begin position="300"/>
        <end position="386"/>
    </location>
</feature>
<dbReference type="SUPFAM" id="SSF50156">
    <property type="entry name" value="PDZ domain-like"/>
    <property type="match status" value="3"/>
</dbReference>
<evidence type="ECO:0000256" key="2">
    <source>
        <dbReference type="ARBA" id="ARBA00022490"/>
    </source>
</evidence>
<feature type="domain" description="PDZ" evidence="5">
    <location>
        <begin position="11"/>
        <end position="96"/>
    </location>
</feature>
<name>A0A1D1VEU3_RAMVA</name>
<dbReference type="GO" id="GO:0003779">
    <property type="term" value="F:actin binding"/>
    <property type="evidence" value="ECO:0007669"/>
    <property type="project" value="TreeGrafter"/>
</dbReference>
<dbReference type="SMART" id="SM00228">
    <property type="entry name" value="PDZ"/>
    <property type="match status" value="3"/>
</dbReference>
<feature type="domain" description="PDZ" evidence="5">
    <location>
        <begin position="189"/>
        <end position="273"/>
    </location>
</feature>
<dbReference type="AlphaFoldDB" id="A0A1D1VEU3"/>
<gene>
    <name evidence="6" type="primary">RvY_11047-1</name>
    <name evidence="6" type="synonym">RvY_11047.1</name>
    <name evidence="6" type="ORF">RvY_11047</name>
</gene>
<dbReference type="Gene3D" id="2.30.42.10">
    <property type="match status" value="3"/>
</dbReference>
<evidence type="ECO:0000256" key="4">
    <source>
        <dbReference type="SAM" id="MobiDB-lite"/>
    </source>
</evidence>
<evidence type="ECO:0000259" key="5">
    <source>
        <dbReference type="PROSITE" id="PS50106"/>
    </source>
</evidence>
<reference evidence="6 7" key="1">
    <citation type="journal article" date="2016" name="Nat. Commun.">
        <title>Extremotolerant tardigrade genome and improved radiotolerance of human cultured cells by tardigrade-unique protein.</title>
        <authorList>
            <person name="Hashimoto T."/>
            <person name="Horikawa D.D."/>
            <person name="Saito Y."/>
            <person name="Kuwahara H."/>
            <person name="Kozuka-Hata H."/>
            <person name="Shin-I T."/>
            <person name="Minakuchi Y."/>
            <person name="Ohishi K."/>
            <person name="Motoyama A."/>
            <person name="Aizu T."/>
            <person name="Enomoto A."/>
            <person name="Kondo K."/>
            <person name="Tanaka S."/>
            <person name="Hara Y."/>
            <person name="Koshikawa S."/>
            <person name="Sagara H."/>
            <person name="Miura T."/>
            <person name="Yokobori S."/>
            <person name="Miyagawa K."/>
            <person name="Suzuki Y."/>
            <person name="Kubo T."/>
            <person name="Oyama M."/>
            <person name="Kohara Y."/>
            <person name="Fujiyama A."/>
            <person name="Arakawa K."/>
            <person name="Katayama T."/>
            <person name="Toyoda A."/>
            <person name="Kunieda T."/>
        </authorList>
    </citation>
    <scope>NUCLEOTIDE SEQUENCE [LARGE SCALE GENOMIC DNA]</scope>
    <source>
        <strain evidence="6 7">YOKOZUNA-1</strain>
    </source>
</reference>
<dbReference type="InterPro" id="IPR001478">
    <property type="entry name" value="PDZ"/>
</dbReference>
<dbReference type="GO" id="GO:0030036">
    <property type="term" value="P:actin cytoskeleton organization"/>
    <property type="evidence" value="ECO:0007669"/>
    <property type="project" value="TreeGrafter"/>
</dbReference>
<feature type="compositionally biased region" description="Polar residues" evidence="4">
    <location>
        <begin position="153"/>
        <end position="172"/>
    </location>
</feature>
<evidence type="ECO:0000313" key="7">
    <source>
        <dbReference type="Proteomes" id="UP000186922"/>
    </source>
</evidence>
<accession>A0A1D1VEU3</accession>
<comment type="caution">
    <text evidence="6">The sequence shown here is derived from an EMBL/GenBank/DDBJ whole genome shotgun (WGS) entry which is preliminary data.</text>
</comment>
<dbReference type="GO" id="GO:0031941">
    <property type="term" value="C:filamentous actin"/>
    <property type="evidence" value="ECO:0007669"/>
    <property type="project" value="TreeGrafter"/>
</dbReference>
<dbReference type="Proteomes" id="UP000186922">
    <property type="component" value="Unassembled WGS sequence"/>
</dbReference>
<protein>
    <recommendedName>
        <fullName evidence="5">PDZ domain-containing protein</fullName>
    </recommendedName>
</protein>
<evidence type="ECO:0000256" key="1">
    <source>
        <dbReference type="ARBA" id="ARBA00004496"/>
    </source>
</evidence>
<keyword evidence="3" id="KW-0479">Metal-binding</keyword>
<dbReference type="OrthoDB" id="44841at2759"/>
<dbReference type="GO" id="GO:0030018">
    <property type="term" value="C:Z disc"/>
    <property type="evidence" value="ECO:0007669"/>
    <property type="project" value="TreeGrafter"/>
</dbReference>
<dbReference type="STRING" id="947166.A0A1D1VEU3"/>
<keyword evidence="2" id="KW-0963">Cytoplasm</keyword>
<comment type="subcellular location">
    <subcellularLocation>
        <location evidence="1">Cytoplasm</location>
    </subcellularLocation>
</comment>
<keyword evidence="3" id="KW-0440">LIM domain</keyword>
<feature type="compositionally biased region" description="Polar residues" evidence="4">
    <location>
        <begin position="107"/>
        <end position="124"/>
    </location>
</feature>
<keyword evidence="3" id="KW-0862">Zinc</keyword>
<feature type="compositionally biased region" description="Low complexity" evidence="4">
    <location>
        <begin position="125"/>
        <end position="152"/>
    </location>
</feature>
<dbReference type="EMBL" id="BDGG01000006">
    <property type="protein sequence ID" value="GAV00160.1"/>
    <property type="molecule type" value="Genomic_DNA"/>
</dbReference>
<dbReference type="PANTHER" id="PTHR24214">
    <property type="entry name" value="PDZ AND LIM DOMAIN PROTEIN ZASP"/>
    <property type="match status" value="1"/>
</dbReference>
<dbReference type="InterPro" id="IPR036034">
    <property type="entry name" value="PDZ_sf"/>
</dbReference>
<dbReference type="PROSITE" id="PS50106">
    <property type="entry name" value="PDZ"/>
    <property type="match status" value="3"/>
</dbReference>
<dbReference type="GO" id="GO:0061061">
    <property type="term" value="P:muscle structure development"/>
    <property type="evidence" value="ECO:0007669"/>
    <property type="project" value="TreeGrafter"/>
</dbReference>
<organism evidence="6 7">
    <name type="scientific">Ramazzottius varieornatus</name>
    <name type="common">Water bear</name>
    <name type="synonym">Tardigrade</name>
    <dbReference type="NCBI Taxonomy" id="947166"/>
    <lineage>
        <taxon>Eukaryota</taxon>
        <taxon>Metazoa</taxon>
        <taxon>Ecdysozoa</taxon>
        <taxon>Tardigrada</taxon>
        <taxon>Eutardigrada</taxon>
        <taxon>Parachela</taxon>
        <taxon>Hypsibioidea</taxon>
        <taxon>Ramazzottiidae</taxon>
        <taxon>Ramazzottius</taxon>
    </lineage>
</organism>
<evidence type="ECO:0000256" key="3">
    <source>
        <dbReference type="ARBA" id="ARBA00023038"/>
    </source>
</evidence>
<dbReference type="GO" id="GO:0051371">
    <property type="term" value="F:muscle alpha-actinin binding"/>
    <property type="evidence" value="ECO:0007669"/>
    <property type="project" value="TreeGrafter"/>
</dbReference>